<keyword evidence="3 5" id="KW-0533">Nickel</keyword>
<dbReference type="GO" id="GO:0065003">
    <property type="term" value="P:protein-containing complex assembly"/>
    <property type="evidence" value="ECO:0007669"/>
    <property type="project" value="InterPro"/>
</dbReference>
<dbReference type="Pfam" id="PF05194">
    <property type="entry name" value="UreE_C"/>
    <property type="match status" value="1"/>
</dbReference>
<dbReference type="eggNOG" id="COG2371">
    <property type="taxonomic scope" value="Bacteria"/>
</dbReference>
<organism evidence="7 8">
    <name type="scientific">Corynebacterium vitaeruminis DSM 20294</name>
    <dbReference type="NCBI Taxonomy" id="1224164"/>
    <lineage>
        <taxon>Bacteria</taxon>
        <taxon>Bacillati</taxon>
        <taxon>Actinomycetota</taxon>
        <taxon>Actinomycetes</taxon>
        <taxon>Mycobacteriales</taxon>
        <taxon>Corynebacteriaceae</taxon>
        <taxon>Corynebacterium</taxon>
    </lineage>
</organism>
<keyword evidence="4 5" id="KW-0143">Chaperone</keyword>
<evidence type="ECO:0000313" key="7">
    <source>
        <dbReference type="EMBL" id="AHI21624.1"/>
    </source>
</evidence>
<dbReference type="GO" id="GO:0019627">
    <property type="term" value="P:urea metabolic process"/>
    <property type="evidence" value="ECO:0007669"/>
    <property type="project" value="InterPro"/>
</dbReference>
<evidence type="ECO:0000256" key="2">
    <source>
        <dbReference type="ARBA" id="ARBA00022490"/>
    </source>
</evidence>
<dbReference type="HOGENOM" id="CLU_093757_3_1_11"/>
<comment type="subcellular location">
    <subcellularLocation>
        <location evidence="1 5">Cytoplasm</location>
    </subcellularLocation>
</comment>
<dbReference type="SUPFAM" id="SSF69737">
    <property type="entry name" value="Urease metallochaperone UreE, C-terminal domain"/>
    <property type="match status" value="1"/>
</dbReference>
<dbReference type="Gene3D" id="2.60.260.20">
    <property type="entry name" value="Urease metallochaperone UreE, N-terminal domain"/>
    <property type="match status" value="1"/>
</dbReference>
<evidence type="ECO:0000313" key="8">
    <source>
        <dbReference type="Proteomes" id="UP000019222"/>
    </source>
</evidence>
<proteinExistence type="inferred from homology"/>
<dbReference type="PIRSF" id="PIRSF036402">
    <property type="entry name" value="Ureas_acces_UreE"/>
    <property type="match status" value="1"/>
</dbReference>
<dbReference type="InterPro" id="IPR036118">
    <property type="entry name" value="UreE_N_sf"/>
</dbReference>
<dbReference type="GO" id="GO:0016151">
    <property type="term" value="F:nickel cation binding"/>
    <property type="evidence" value="ECO:0007669"/>
    <property type="project" value="UniProtKB-UniRule"/>
</dbReference>
<dbReference type="CDD" id="cd00571">
    <property type="entry name" value="UreE"/>
    <property type="match status" value="1"/>
</dbReference>
<dbReference type="Proteomes" id="UP000019222">
    <property type="component" value="Chromosome"/>
</dbReference>
<accession>W5XY48</accession>
<reference evidence="7 8" key="1">
    <citation type="submission" date="2013-02" db="EMBL/GenBank/DDBJ databases">
        <title>The complete genome sequence of Corynebacterium vitaeruminis DSM 20294.</title>
        <authorList>
            <person name="Ruckert C."/>
            <person name="Albersmeier A."/>
            <person name="Kalinowski J."/>
        </authorList>
    </citation>
    <scope>NUCLEOTIDE SEQUENCE [LARGE SCALE GENOMIC DNA]</scope>
    <source>
        <strain evidence="8">ATCC 10234</strain>
    </source>
</reference>
<name>W5XY48_9CORY</name>
<comment type="similarity">
    <text evidence="5">Belongs to the UreE family.</text>
</comment>
<sequence length="162" mass="17986">MIFTDVLGNESTPAGEKLLADHHIERLLLDDHELRKRILRATTDHGTEVGVRLPAGAAPLADGDILYLDDHNAIVVRVNPTDVLIIRPTTLKEMGFVAHSLGNRHLPAQFYAADSGFDPEGADCMVVQYDHTVEDFLAHHGVAYSRESKVTPEPFRHVEHTH</sequence>
<protein>
    <recommendedName>
        <fullName evidence="5">Urease accessory protein UreE</fullName>
    </recommendedName>
</protein>
<dbReference type="RefSeq" id="WP_025251695.1">
    <property type="nucleotide sequence ID" value="NZ_CP004353.1"/>
</dbReference>
<dbReference type="InterPro" id="IPR007864">
    <property type="entry name" value="UreE_C_dom"/>
</dbReference>
<dbReference type="GO" id="GO:0051082">
    <property type="term" value="F:unfolded protein binding"/>
    <property type="evidence" value="ECO:0007669"/>
    <property type="project" value="UniProtKB-UniRule"/>
</dbReference>
<dbReference type="GO" id="GO:0005737">
    <property type="term" value="C:cytoplasm"/>
    <property type="evidence" value="ECO:0007669"/>
    <property type="project" value="UniProtKB-SubCell"/>
</dbReference>
<dbReference type="Gene3D" id="3.30.70.790">
    <property type="entry name" value="UreE, C-terminal domain"/>
    <property type="match status" value="1"/>
</dbReference>
<dbReference type="SUPFAM" id="SSF69287">
    <property type="entry name" value="Urease metallochaperone UreE, N-terminal domain"/>
    <property type="match status" value="1"/>
</dbReference>
<dbReference type="AlphaFoldDB" id="W5XY48"/>
<dbReference type="EMBL" id="CP004353">
    <property type="protein sequence ID" value="AHI21624.1"/>
    <property type="molecule type" value="Genomic_DNA"/>
</dbReference>
<dbReference type="SMART" id="SM00988">
    <property type="entry name" value="UreE_N"/>
    <property type="match status" value="1"/>
</dbReference>
<comment type="function">
    <text evidence="5">Involved in urease metallocenter assembly. Binds nickel. Probably functions as a nickel donor during metallocenter assembly.</text>
</comment>
<dbReference type="Pfam" id="PF02814">
    <property type="entry name" value="UreE_N"/>
    <property type="match status" value="1"/>
</dbReference>
<evidence type="ECO:0000256" key="5">
    <source>
        <dbReference type="HAMAP-Rule" id="MF_00822"/>
    </source>
</evidence>
<keyword evidence="2 5" id="KW-0963">Cytoplasm</keyword>
<dbReference type="PATRIC" id="fig|1224164.3.peg.221"/>
<evidence type="ECO:0000259" key="6">
    <source>
        <dbReference type="SMART" id="SM00988"/>
    </source>
</evidence>
<dbReference type="InterPro" id="IPR012406">
    <property type="entry name" value="UreE"/>
</dbReference>
<dbReference type="NCBIfam" id="NF009757">
    <property type="entry name" value="PRK13261.2-3"/>
    <property type="match status" value="1"/>
</dbReference>
<keyword evidence="8" id="KW-1185">Reference proteome</keyword>
<dbReference type="InterPro" id="IPR004029">
    <property type="entry name" value="UreE_N"/>
</dbReference>
<dbReference type="KEGG" id="cvt:B843_01140"/>
<feature type="domain" description="UreE urease accessory N-terminal" evidence="6">
    <location>
        <begin position="6"/>
        <end position="74"/>
    </location>
</feature>
<evidence type="ECO:0000256" key="4">
    <source>
        <dbReference type="ARBA" id="ARBA00023186"/>
    </source>
</evidence>
<dbReference type="HAMAP" id="MF_00822">
    <property type="entry name" value="UreE"/>
    <property type="match status" value="1"/>
</dbReference>
<gene>
    <name evidence="5 7" type="primary">ureE</name>
    <name evidence="7" type="ORF">B843_01140</name>
</gene>
<evidence type="ECO:0000256" key="3">
    <source>
        <dbReference type="ARBA" id="ARBA00022596"/>
    </source>
</evidence>
<dbReference type="STRING" id="1224164.B843_01140"/>
<evidence type="ECO:0000256" key="1">
    <source>
        <dbReference type="ARBA" id="ARBA00004496"/>
    </source>
</evidence>
<dbReference type="GO" id="GO:0006457">
    <property type="term" value="P:protein folding"/>
    <property type="evidence" value="ECO:0007669"/>
    <property type="project" value="InterPro"/>
</dbReference>